<evidence type="ECO:0000256" key="1">
    <source>
        <dbReference type="SAM" id="MobiDB-lite"/>
    </source>
</evidence>
<evidence type="ECO:0000313" key="2">
    <source>
        <dbReference type="EMBL" id="KAK9709617.1"/>
    </source>
</evidence>
<dbReference type="AlphaFoldDB" id="A0AAW1JY36"/>
<name>A0AAW1JY36_POPJA</name>
<accession>A0AAW1JY36</accession>
<reference evidence="2 3" key="1">
    <citation type="journal article" date="2024" name="BMC Genomics">
        <title>De novo assembly and annotation of Popillia japonica's genome with initial clues to its potential as an invasive pest.</title>
        <authorList>
            <person name="Cucini C."/>
            <person name="Boschi S."/>
            <person name="Funari R."/>
            <person name="Cardaioli E."/>
            <person name="Iannotti N."/>
            <person name="Marturano G."/>
            <person name="Paoli F."/>
            <person name="Bruttini M."/>
            <person name="Carapelli A."/>
            <person name="Frati F."/>
            <person name="Nardi F."/>
        </authorList>
    </citation>
    <scope>NUCLEOTIDE SEQUENCE [LARGE SCALE GENOMIC DNA]</scope>
    <source>
        <strain evidence="2">DMR45628</strain>
    </source>
</reference>
<keyword evidence="3" id="KW-1185">Reference proteome</keyword>
<evidence type="ECO:0000313" key="3">
    <source>
        <dbReference type="Proteomes" id="UP001458880"/>
    </source>
</evidence>
<dbReference type="Proteomes" id="UP001458880">
    <property type="component" value="Unassembled WGS sequence"/>
</dbReference>
<comment type="caution">
    <text evidence="2">The sequence shown here is derived from an EMBL/GenBank/DDBJ whole genome shotgun (WGS) entry which is preliminary data.</text>
</comment>
<feature type="region of interest" description="Disordered" evidence="1">
    <location>
        <begin position="108"/>
        <end position="128"/>
    </location>
</feature>
<feature type="region of interest" description="Disordered" evidence="1">
    <location>
        <begin position="1"/>
        <end position="39"/>
    </location>
</feature>
<proteinExistence type="predicted"/>
<sequence>MNGEGEDKVDKEADLKHSNLGQVQTSIRGPLPEANSLRRRRYATSFGKGDSEECMYCCLSIAAEHIITQRVERHQTTIMSRKEQEDRGRQRMVNTYLSMRPCNVLIMKESNRGTSLSHEEGKGWSTPT</sequence>
<gene>
    <name evidence="2" type="ORF">QE152_g26532</name>
</gene>
<feature type="compositionally biased region" description="Basic and acidic residues" evidence="1">
    <location>
        <begin position="1"/>
        <end position="17"/>
    </location>
</feature>
<organism evidence="2 3">
    <name type="scientific">Popillia japonica</name>
    <name type="common">Japanese beetle</name>
    <dbReference type="NCBI Taxonomy" id="7064"/>
    <lineage>
        <taxon>Eukaryota</taxon>
        <taxon>Metazoa</taxon>
        <taxon>Ecdysozoa</taxon>
        <taxon>Arthropoda</taxon>
        <taxon>Hexapoda</taxon>
        <taxon>Insecta</taxon>
        <taxon>Pterygota</taxon>
        <taxon>Neoptera</taxon>
        <taxon>Endopterygota</taxon>
        <taxon>Coleoptera</taxon>
        <taxon>Polyphaga</taxon>
        <taxon>Scarabaeiformia</taxon>
        <taxon>Scarabaeidae</taxon>
        <taxon>Rutelinae</taxon>
        <taxon>Popillia</taxon>
    </lineage>
</organism>
<protein>
    <submittedName>
        <fullName evidence="2">Uncharacterized protein</fullName>
    </submittedName>
</protein>
<dbReference type="EMBL" id="JASPKY010000306">
    <property type="protein sequence ID" value="KAK9709617.1"/>
    <property type="molecule type" value="Genomic_DNA"/>
</dbReference>